<sequence length="102" mass="10111">MLVRQAVGGLTAGANLDVVCFAHEVVVVDAFGALASANVGKNLGKATHGIRVNERSAGGVVLAATDGDSECGASVVVESARANATGGYFGNVFGHCSSWCGS</sequence>
<dbReference type="AlphaFoldDB" id="A1R2H7"/>
<dbReference type="HOGENOM" id="CLU_2271577_0_0_11"/>
<keyword evidence="2" id="KW-1185">Reference proteome</keyword>
<organism evidence="1 2">
    <name type="scientific">Paenarthrobacter aurescens (strain TC1)</name>
    <dbReference type="NCBI Taxonomy" id="290340"/>
    <lineage>
        <taxon>Bacteria</taxon>
        <taxon>Bacillati</taxon>
        <taxon>Actinomycetota</taxon>
        <taxon>Actinomycetes</taxon>
        <taxon>Micrococcales</taxon>
        <taxon>Micrococcaceae</taxon>
        <taxon>Paenarthrobacter</taxon>
    </lineage>
</organism>
<dbReference type="KEGG" id="aau:AAur_0633"/>
<name>A1R2H7_PAEAT</name>
<reference evidence="1 2" key="1">
    <citation type="journal article" date="2006" name="PLoS Genet.">
        <title>Secrets of soil survival revealed by the genome sequence of Arthrobacter aurescens TC1.</title>
        <authorList>
            <person name="Mongodin E.F."/>
            <person name="Shapir N."/>
            <person name="Daugherty S.C."/>
            <person name="DeBoy R.T."/>
            <person name="Emerson J.B."/>
            <person name="Shvartzbeyn A."/>
            <person name="Radune D."/>
            <person name="Vamathevan J."/>
            <person name="Riggs F."/>
            <person name="Grinberg V."/>
            <person name="Khouri H."/>
            <person name="Wackett L.P."/>
            <person name="Nelson K.E."/>
            <person name="Sadowsky M.J."/>
        </authorList>
    </citation>
    <scope>NUCLEOTIDE SEQUENCE [LARGE SCALE GENOMIC DNA]</scope>
    <source>
        <strain evidence="1 2">TC1</strain>
    </source>
</reference>
<proteinExistence type="predicted"/>
<protein>
    <submittedName>
        <fullName evidence="1">Uncharacterized protein</fullName>
    </submittedName>
</protein>
<dbReference type="EMBL" id="CP000474">
    <property type="protein sequence ID" value="ABM06912.1"/>
    <property type="molecule type" value="Genomic_DNA"/>
</dbReference>
<evidence type="ECO:0000313" key="2">
    <source>
        <dbReference type="Proteomes" id="UP000000637"/>
    </source>
</evidence>
<gene>
    <name evidence="1" type="ordered locus">AAur_0633</name>
</gene>
<evidence type="ECO:0000313" key="1">
    <source>
        <dbReference type="EMBL" id="ABM06912.1"/>
    </source>
</evidence>
<dbReference type="Proteomes" id="UP000000637">
    <property type="component" value="Chromosome"/>
</dbReference>
<accession>A1R2H7</accession>